<evidence type="ECO:0000256" key="1">
    <source>
        <dbReference type="SAM" id="SignalP"/>
    </source>
</evidence>
<dbReference type="RefSeq" id="WP_006261555.1">
    <property type="nucleotide sequence ID" value="NZ_JH590838.1"/>
</dbReference>
<organism evidence="2 3">
    <name type="scientific">Myroides odoratimimus CIP 101113</name>
    <dbReference type="NCBI Taxonomy" id="883154"/>
    <lineage>
        <taxon>Bacteria</taxon>
        <taxon>Pseudomonadati</taxon>
        <taxon>Bacteroidota</taxon>
        <taxon>Flavobacteriia</taxon>
        <taxon>Flavobacteriales</taxon>
        <taxon>Flavobacteriaceae</taxon>
        <taxon>Myroides</taxon>
    </lineage>
</organism>
<dbReference type="AlphaFoldDB" id="A0AAV3F196"/>
<comment type="caution">
    <text evidence="2">The sequence shown here is derived from an EMBL/GenBank/DDBJ whole genome shotgun (WGS) entry which is preliminary data.</text>
</comment>
<evidence type="ECO:0008006" key="4">
    <source>
        <dbReference type="Google" id="ProtNLM"/>
    </source>
</evidence>
<dbReference type="Proteomes" id="UP000004834">
    <property type="component" value="Unassembled WGS sequence"/>
</dbReference>
<name>A0AAV3F196_9FLAO</name>
<keyword evidence="1" id="KW-0732">Signal</keyword>
<evidence type="ECO:0000313" key="2">
    <source>
        <dbReference type="EMBL" id="EHO09382.1"/>
    </source>
</evidence>
<accession>A0AAV3F196</accession>
<proteinExistence type="predicted"/>
<feature type="chain" id="PRO_5043864601" description="DUF4468 domain-containing protein" evidence="1">
    <location>
        <begin position="19"/>
        <end position="255"/>
    </location>
</feature>
<gene>
    <name evidence="2" type="ORF">HMPREF9715_02461</name>
</gene>
<dbReference type="EMBL" id="AGEE01000032">
    <property type="protein sequence ID" value="EHO09382.1"/>
    <property type="molecule type" value="Genomic_DNA"/>
</dbReference>
<protein>
    <recommendedName>
        <fullName evidence="4">DUF4468 domain-containing protein</fullName>
    </recommendedName>
</protein>
<feature type="signal peptide" evidence="1">
    <location>
        <begin position="1"/>
        <end position="18"/>
    </location>
</feature>
<evidence type="ECO:0000313" key="3">
    <source>
        <dbReference type="Proteomes" id="UP000004834"/>
    </source>
</evidence>
<reference evidence="2 3" key="1">
    <citation type="submission" date="2011-11" db="EMBL/GenBank/DDBJ databases">
        <title>The Genome Sequence of Myroides odoratimimus CIP 101113.</title>
        <authorList>
            <person name="Earl A."/>
            <person name="Ward D."/>
            <person name="Feldgarden M."/>
            <person name="Gevers D."/>
            <person name="Huys G."/>
            <person name="Young S.K."/>
            <person name="Zeng Q."/>
            <person name="Gargeya S."/>
            <person name="Fitzgerald M."/>
            <person name="Haas B."/>
            <person name="Abouelleil A."/>
            <person name="Alvarado L."/>
            <person name="Arachchi H.M."/>
            <person name="Berlin A."/>
            <person name="Brown A."/>
            <person name="Chapman S.B."/>
            <person name="Chen Z."/>
            <person name="Dunbar C."/>
            <person name="Freedman E."/>
            <person name="Gearin G."/>
            <person name="Goldberg J."/>
            <person name="Griggs A."/>
            <person name="Gujja S."/>
            <person name="Heiman D."/>
            <person name="Howarth C."/>
            <person name="Larson L."/>
            <person name="Lui A."/>
            <person name="MacDonald P.J.P."/>
            <person name="Montmayeur A."/>
            <person name="Murphy C."/>
            <person name="Neiman D."/>
            <person name="Pearson M."/>
            <person name="Priest M."/>
            <person name="Roberts A."/>
            <person name="Saif S."/>
            <person name="Shea T."/>
            <person name="Shenoy N."/>
            <person name="Sisk P."/>
            <person name="Stolte C."/>
            <person name="Sykes S."/>
            <person name="Wortman J."/>
            <person name="Nusbaum C."/>
            <person name="Birren B."/>
        </authorList>
    </citation>
    <scope>NUCLEOTIDE SEQUENCE [LARGE SCALE GENOMIC DNA]</scope>
    <source>
        <strain evidence="2 3">CIP 101113</strain>
    </source>
</reference>
<sequence>MKSFLVCLLLSVSTLATAQKVVFKKGKVLYDKTPIANVEEVKGVYTISTLDNEPVVIADPRIADGQKFYVRVTLPEDKEKVVLVRPTHKKWSMSKSKIVIDEFTFGIYKIFTPTGLDKEAAKAIMTYDDSETRAMLEANRKAYVDTEEYVKGFSSQNWVFNDLGEFGRNEKGSFVSYGKVKRYKDNGGINIVYDISVYDNTTRSYILVGKWNEKRDRMFVLNNGEAYMLPDVYSAPTLSLDMDKVAKAMVYLVKK</sequence>